<dbReference type="AlphaFoldDB" id="M3AUS3"/>
<evidence type="ECO:0000259" key="4">
    <source>
        <dbReference type="Pfam" id="PF03816"/>
    </source>
</evidence>
<dbReference type="STRING" id="1223523.H340_26891"/>
<dbReference type="eggNOG" id="COG1316">
    <property type="taxonomic scope" value="Bacteria"/>
</dbReference>
<feature type="transmembrane region" description="Helical" evidence="3">
    <location>
        <begin position="27"/>
        <end position="50"/>
    </location>
</feature>
<keyword evidence="3" id="KW-1133">Transmembrane helix</keyword>
<keyword evidence="3" id="KW-0472">Membrane</keyword>
<keyword evidence="3" id="KW-0812">Transmembrane</keyword>
<evidence type="ECO:0000256" key="1">
    <source>
        <dbReference type="ARBA" id="ARBA00006068"/>
    </source>
</evidence>
<feature type="domain" description="Cell envelope-related transcriptional attenuator" evidence="4">
    <location>
        <begin position="107"/>
        <end position="260"/>
    </location>
</feature>
<feature type="non-terminal residue" evidence="5">
    <location>
        <position position="276"/>
    </location>
</feature>
<dbReference type="RefSeq" id="WP_004952350.1">
    <property type="nucleotide sequence ID" value="NZ_AORZ01000126.1"/>
</dbReference>
<feature type="region of interest" description="Disordered" evidence="2">
    <location>
        <begin position="1"/>
        <end position="25"/>
    </location>
</feature>
<dbReference type="Proteomes" id="UP000011740">
    <property type="component" value="Unassembled WGS sequence"/>
</dbReference>
<name>M3AUS3_STRM1</name>
<evidence type="ECO:0000256" key="3">
    <source>
        <dbReference type="SAM" id="Phobius"/>
    </source>
</evidence>
<dbReference type="InterPro" id="IPR004474">
    <property type="entry name" value="LytR_CpsA_psr"/>
</dbReference>
<reference evidence="5 6" key="1">
    <citation type="journal article" date="2013" name="Genome Announc.">
        <title>Whole-Genome Shotgun Assembly and Analysis of the Genome of Streptomyces mobaraensis DSM 40847, a Strain for Industrial Production of Microbial Transglutaminase.</title>
        <authorList>
            <person name="Yang H."/>
            <person name="He T."/>
            <person name="Wu W."/>
            <person name="Zhu W."/>
            <person name="Lu B."/>
            <person name="Sun W."/>
        </authorList>
    </citation>
    <scope>NUCLEOTIDE SEQUENCE [LARGE SCALE GENOMIC DNA]</scope>
    <source>
        <strain evidence="5 6">DSM 40847</strain>
    </source>
</reference>
<protein>
    <submittedName>
        <fullName evidence="5">Cell envelope-related transcriptional attenuator</fullName>
    </submittedName>
</protein>
<dbReference type="NCBIfam" id="TIGR00350">
    <property type="entry name" value="lytR_cpsA_psr"/>
    <property type="match status" value="1"/>
</dbReference>
<comment type="similarity">
    <text evidence="1">Belongs to the LytR/CpsA/Psr (LCP) family.</text>
</comment>
<dbReference type="PANTHER" id="PTHR33392:SF6">
    <property type="entry name" value="POLYISOPRENYL-TEICHOIC ACID--PEPTIDOGLYCAN TEICHOIC ACID TRANSFERASE TAGU"/>
    <property type="match status" value="1"/>
</dbReference>
<dbReference type="EMBL" id="AORZ01000126">
    <property type="protein sequence ID" value="EME97342.1"/>
    <property type="molecule type" value="Genomic_DNA"/>
</dbReference>
<dbReference type="Pfam" id="PF03816">
    <property type="entry name" value="LytR_cpsA_psr"/>
    <property type="match status" value="1"/>
</dbReference>
<dbReference type="InterPro" id="IPR050922">
    <property type="entry name" value="LytR/CpsA/Psr_CW_biosynth"/>
</dbReference>
<evidence type="ECO:0000256" key="2">
    <source>
        <dbReference type="SAM" id="MobiDB-lite"/>
    </source>
</evidence>
<accession>M3AUS3</accession>
<organism evidence="5 6">
    <name type="scientific">Streptomyces mobaraensis (strain ATCC 29032 / DSM 40847 / JCM 4168 / NBRC 13819 / NCIMB 11159 / IPCR 16-22)</name>
    <dbReference type="NCBI Taxonomy" id="1223523"/>
    <lineage>
        <taxon>Bacteria</taxon>
        <taxon>Bacillati</taxon>
        <taxon>Actinomycetota</taxon>
        <taxon>Actinomycetes</taxon>
        <taxon>Kitasatosporales</taxon>
        <taxon>Streptomycetaceae</taxon>
        <taxon>Streptomyces</taxon>
    </lineage>
</organism>
<dbReference type="Gene3D" id="3.40.630.190">
    <property type="entry name" value="LCP protein"/>
    <property type="match status" value="1"/>
</dbReference>
<comment type="caution">
    <text evidence="5">The sequence shown here is derived from an EMBL/GenBank/DDBJ whole genome shotgun (WGS) entry which is preliminary data.</text>
</comment>
<dbReference type="PANTHER" id="PTHR33392">
    <property type="entry name" value="POLYISOPRENYL-TEICHOIC ACID--PEPTIDOGLYCAN TEICHOIC ACID TRANSFERASE TAGU"/>
    <property type="match status" value="1"/>
</dbReference>
<gene>
    <name evidence="5" type="ORF">H340_26891</name>
</gene>
<sequence>MPVPDPGPDSARRPDRGRHGAPRRPRWGLRVATALAVVILVAGGAGHAVVHGIDRGIRRVDPFTGLSHRPRTGHGTTILVVGTDGRDTITEDERTRYHLGGEPCHCTDTMLLVHLSRGRDRASVVSLPRDTYTVLPARADASGALRPAHPQKLNAAYAEGGPALTVSTVEQLTGVHVDHYLEVDFAGFMRTVDLVGGVRVCTEEPLRDDHSGLDLPAGTSTLNGGQALQYVRSRHLDASADLGRMRRQQRFVAALLQRATSSGVLLDPPVFRRGAA</sequence>
<evidence type="ECO:0000313" key="6">
    <source>
        <dbReference type="Proteomes" id="UP000011740"/>
    </source>
</evidence>
<proteinExistence type="inferred from homology"/>
<evidence type="ECO:0000313" key="5">
    <source>
        <dbReference type="EMBL" id="EME97342.1"/>
    </source>
</evidence>